<dbReference type="Proteomes" id="UP000267077">
    <property type="component" value="Unassembled WGS sequence"/>
</dbReference>
<sequence>MGSIGGLCRTRRSLMNIIEHHEFLTTKTQLLMEMGHFRPGHMIFLMGPSGVGKTTLRHAAMQATFGNPLLWGRGKTPAIECFVVLPQIGFFSSAFLADEMIDQLNAPSLNWLFENSDIPLNVEGEITANVDEAAKIWPLLKRSGMSERDLWKTFKRTVKERGCKYVSLDQVTGLLVNRKNKKPSDHIEHLMSLGEACGIMFIMTGVARASELWSIHSELRRRVIPVWMSPYSEHNKGDLVHYLQLLKTLSGKYPLSKNDLLYTMATDIYAMTGGTIGEIVKLMQRAAVLAAMNGDTKLKKEHIQRASYNEKDLRNLWGDIKEFEIVKATADSSLRSEEVAARWSLNKKATAKVA</sequence>
<proteinExistence type="predicted"/>
<keyword evidence="1" id="KW-0547">Nucleotide-binding</keyword>
<gene>
    <name evidence="1" type="ORF">EKH79_14090</name>
</gene>
<keyword evidence="1" id="KW-0067">ATP-binding</keyword>
<dbReference type="SUPFAM" id="SSF52540">
    <property type="entry name" value="P-loop containing nucleoside triphosphate hydrolases"/>
    <property type="match status" value="1"/>
</dbReference>
<accession>A0A432LPJ3</accession>
<reference evidence="1 2" key="1">
    <citation type="submission" date="2018-12" db="EMBL/GenBank/DDBJ databases">
        <title>Dyella dinghuensis sp. nov. DHOA06 and Dyella choica sp. nov. 4M-K27, isolated from forest soil.</title>
        <authorList>
            <person name="Qiu L.-H."/>
            <person name="Gao Z.-H."/>
        </authorList>
    </citation>
    <scope>NUCLEOTIDE SEQUENCE [LARGE SCALE GENOMIC DNA]</scope>
    <source>
        <strain evidence="1 2">DHOA06</strain>
    </source>
</reference>
<organism evidence="1 2">
    <name type="scientific">Dyella dinghuensis</name>
    <dbReference type="NCBI Taxonomy" id="1920169"/>
    <lineage>
        <taxon>Bacteria</taxon>
        <taxon>Pseudomonadati</taxon>
        <taxon>Pseudomonadota</taxon>
        <taxon>Gammaproteobacteria</taxon>
        <taxon>Lysobacterales</taxon>
        <taxon>Rhodanobacteraceae</taxon>
        <taxon>Dyella</taxon>
    </lineage>
</organism>
<evidence type="ECO:0000313" key="2">
    <source>
        <dbReference type="Proteomes" id="UP000267077"/>
    </source>
</evidence>
<dbReference type="InterPro" id="IPR027417">
    <property type="entry name" value="P-loop_NTPase"/>
</dbReference>
<dbReference type="Gene3D" id="3.40.50.300">
    <property type="entry name" value="P-loop containing nucleotide triphosphate hydrolases"/>
    <property type="match status" value="1"/>
</dbReference>
<keyword evidence="2" id="KW-1185">Reference proteome</keyword>
<evidence type="ECO:0000313" key="1">
    <source>
        <dbReference type="EMBL" id="RUL62041.1"/>
    </source>
</evidence>
<dbReference type="AlphaFoldDB" id="A0A432LPJ3"/>
<protein>
    <submittedName>
        <fullName evidence="1">ATP-binding protein</fullName>
    </submittedName>
</protein>
<comment type="caution">
    <text evidence="1">The sequence shown here is derived from an EMBL/GenBank/DDBJ whole genome shotgun (WGS) entry which is preliminary data.</text>
</comment>
<name>A0A432LPJ3_9GAMM</name>
<dbReference type="EMBL" id="RYZR01000007">
    <property type="protein sequence ID" value="RUL62041.1"/>
    <property type="molecule type" value="Genomic_DNA"/>
</dbReference>
<dbReference type="GO" id="GO:0005524">
    <property type="term" value="F:ATP binding"/>
    <property type="evidence" value="ECO:0007669"/>
    <property type="project" value="UniProtKB-KW"/>
</dbReference>